<feature type="compositionally biased region" description="Basic and acidic residues" evidence="1">
    <location>
        <begin position="299"/>
        <end position="309"/>
    </location>
</feature>
<evidence type="ECO:0000256" key="1">
    <source>
        <dbReference type="SAM" id="MobiDB-lite"/>
    </source>
</evidence>
<protein>
    <submittedName>
        <fullName evidence="2">Uncharacterized protein</fullName>
    </submittedName>
</protein>
<dbReference type="OrthoDB" id="5896778at2759"/>
<keyword evidence="3" id="KW-1185">Reference proteome</keyword>
<feature type="compositionally biased region" description="Polar residues" evidence="1">
    <location>
        <begin position="316"/>
        <end position="325"/>
    </location>
</feature>
<dbReference type="Proteomes" id="UP000252519">
    <property type="component" value="Unassembled WGS sequence"/>
</dbReference>
<accession>A0A368GN38</accession>
<feature type="compositionally biased region" description="Low complexity" evidence="1">
    <location>
        <begin position="11"/>
        <end position="21"/>
    </location>
</feature>
<feature type="region of interest" description="Disordered" evidence="1">
    <location>
        <begin position="292"/>
        <end position="336"/>
    </location>
</feature>
<evidence type="ECO:0000313" key="2">
    <source>
        <dbReference type="EMBL" id="RCN44699.1"/>
    </source>
</evidence>
<feature type="region of interest" description="Disordered" evidence="1">
    <location>
        <begin position="1"/>
        <end position="21"/>
    </location>
</feature>
<dbReference type="EMBL" id="JOJR01000122">
    <property type="protein sequence ID" value="RCN44699.1"/>
    <property type="molecule type" value="Genomic_DNA"/>
</dbReference>
<organism evidence="2 3">
    <name type="scientific">Ancylostoma caninum</name>
    <name type="common">Dog hookworm</name>
    <dbReference type="NCBI Taxonomy" id="29170"/>
    <lineage>
        <taxon>Eukaryota</taxon>
        <taxon>Metazoa</taxon>
        <taxon>Ecdysozoa</taxon>
        <taxon>Nematoda</taxon>
        <taxon>Chromadorea</taxon>
        <taxon>Rhabditida</taxon>
        <taxon>Rhabditina</taxon>
        <taxon>Rhabditomorpha</taxon>
        <taxon>Strongyloidea</taxon>
        <taxon>Ancylostomatidae</taxon>
        <taxon>Ancylostomatinae</taxon>
        <taxon>Ancylostoma</taxon>
    </lineage>
</organism>
<evidence type="ECO:0000313" key="3">
    <source>
        <dbReference type="Proteomes" id="UP000252519"/>
    </source>
</evidence>
<feature type="compositionally biased region" description="Basic and acidic residues" evidence="1">
    <location>
        <begin position="113"/>
        <end position="150"/>
    </location>
</feature>
<reference evidence="2 3" key="1">
    <citation type="submission" date="2014-10" db="EMBL/GenBank/DDBJ databases">
        <title>Draft genome of the hookworm Ancylostoma caninum.</title>
        <authorList>
            <person name="Mitreva M."/>
        </authorList>
    </citation>
    <scope>NUCLEOTIDE SEQUENCE [LARGE SCALE GENOMIC DNA]</scope>
    <source>
        <strain evidence="2 3">Baltimore</strain>
    </source>
</reference>
<dbReference type="AlphaFoldDB" id="A0A368GN38"/>
<feature type="region of interest" description="Disordered" evidence="1">
    <location>
        <begin position="107"/>
        <end position="161"/>
    </location>
</feature>
<proteinExistence type="predicted"/>
<gene>
    <name evidence="2" type="ORF">ANCCAN_09274</name>
</gene>
<comment type="caution">
    <text evidence="2">The sequence shown here is derived from an EMBL/GenBank/DDBJ whole genome shotgun (WGS) entry which is preliminary data.</text>
</comment>
<sequence>MRQHRLAHRGSASTTTSPAISTIPTSLSLSTLDHPVSSSESHNNSTVLVRPPVARAYRFKKETSICGLTCSCCFHTILGTVKRRKVSDSGTMTTNNNNVLTAMSVNIVPGGDIDGKPPADERDECSKDSNEPESSDHLSENYESLSHENPTDASNSSQSLSLSAEKAPFGASFSADRPASVGFVTKQKDGEQVQIAAKAPRRRSINAIPTEESGAAVPEEASCLALQSNASDLILQSSTVSVKDMSSKNAEHLYAISETPKITSLWKLRHRRVAAESSPDVAGPSSAAIACTTISESSTTEKAKERELTPRITRSMAANSTSLGSKTVELSVKTRQ</sequence>
<name>A0A368GN38_ANCCA</name>